<sequence>MSKFKPVYKNEWGKFEAYLSQDKQHLSLKTAYPAPNARGEIGYSLNMALTDYPSDPKEGSYDGMQINLFFKDRDFGQLIYLEMGFNQLEALRQHLNDWHDERLQNRKIKE</sequence>
<evidence type="ECO:0000313" key="2">
    <source>
        <dbReference type="Proteomes" id="UP000053900"/>
    </source>
</evidence>
<dbReference type="Proteomes" id="UP000053900">
    <property type="component" value="Unassembled WGS sequence"/>
</dbReference>
<keyword evidence="2" id="KW-1185">Reference proteome</keyword>
<dbReference type="EMBL" id="LGSW01000003">
    <property type="protein sequence ID" value="KND22178.1"/>
    <property type="molecule type" value="Genomic_DNA"/>
</dbReference>
<name>A0ABR5IME8_9HYPH</name>
<proteinExistence type="predicted"/>
<protein>
    <submittedName>
        <fullName evidence="1">Uncharacterized protein</fullName>
    </submittedName>
</protein>
<reference evidence="1 2" key="1">
    <citation type="submission" date="2015-07" db="EMBL/GenBank/DDBJ databases">
        <title>Draft genome of Enhydrobacter aerosaccus.</title>
        <authorList>
            <person name="Wang X."/>
        </authorList>
    </citation>
    <scope>NUCLEOTIDE SEQUENCE [LARGE SCALE GENOMIC DNA]</scope>
    <source>
        <strain evidence="1 2">CGMCC9176</strain>
    </source>
</reference>
<comment type="caution">
    <text evidence="1">The sequence shown here is derived from an EMBL/GenBank/DDBJ whole genome shotgun (WGS) entry which is preliminary data.</text>
</comment>
<evidence type="ECO:0000313" key="1">
    <source>
        <dbReference type="EMBL" id="KND22178.1"/>
    </source>
</evidence>
<gene>
    <name evidence="1" type="ORF">AFK20_06360</name>
</gene>
<accession>A0ABR5IME8</accession>
<organism evidence="1 2">
    <name type="scientific">Enhydrobacter aerosaccus</name>
    <dbReference type="NCBI Taxonomy" id="225324"/>
    <lineage>
        <taxon>Bacteria</taxon>
        <taxon>Pseudomonadati</taxon>
        <taxon>Pseudomonadota</taxon>
        <taxon>Alphaproteobacteria</taxon>
        <taxon>Hyphomicrobiales</taxon>
        <taxon>Enhydrobacter</taxon>
    </lineage>
</organism>